<protein>
    <submittedName>
        <fullName evidence="1">Uncharacterized protein</fullName>
    </submittedName>
</protein>
<dbReference type="OrthoDB" id="6414431at2759"/>
<evidence type="ECO:0000313" key="2">
    <source>
        <dbReference type="Proteomes" id="UP000499080"/>
    </source>
</evidence>
<dbReference type="Proteomes" id="UP000499080">
    <property type="component" value="Unassembled WGS sequence"/>
</dbReference>
<dbReference type="AlphaFoldDB" id="A0A4Y2FE53"/>
<organism evidence="1 2">
    <name type="scientific">Araneus ventricosus</name>
    <name type="common">Orbweaver spider</name>
    <name type="synonym">Epeira ventricosa</name>
    <dbReference type="NCBI Taxonomy" id="182803"/>
    <lineage>
        <taxon>Eukaryota</taxon>
        <taxon>Metazoa</taxon>
        <taxon>Ecdysozoa</taxon>
        <taxon>Arthropoda</taxon>
        <taxon>Chelicerata</taxon>
        <taxon>Arachnida</taxon>
        <taxon>Araneae</taxon>
        <taxon>Araneomorphae</taxon>
        <taxon>Entelegynae</taxon>
        <taxon>Araneoidea</taxon>
        <taxon>Araneidae</taxon>
        <taxon>Araneus</taxon>
    </lineage>
</organism>
<accession>A0A4Y2FE53</accession>
<proteinExistence type="predicted"/>
<keyword evidence="2" id="KW-1185">Reference proteome</keyword>
<evidence type="ECO:0000313" key="1">
    <source>
        <dbReference type="EMBL" id="GBM38948.1"/>
    </source>
</evidence>
<comment type="caution">
    <text evidence="1">The sequence shown here is derived from an EMBL/GenBank/DDBJ whole genome shotgun (WGS) entry which is preliminary data.</text>
</comment>
<name>A0A4Y2FE53_ARAVE</name>
<reference evidence="1 2" key="1">
    <citation type="journal article" date="2019" name="Sci. Rep.">
        <title>Orb-weaving spider Araneus ventricosus genome elucidates the spidroin gene catalogue.</title>
        <authorList>
            <person name="Kono N."/>
            <person name="Nakamura H."/>
            <person name="Ohtoshi R."/>
            <person name="Moran D.A.P."/>
            <person name="Shinohara A."/>
            <person name="Yoshida Y."/>
            <person name="Fujiwara M."/>
            <person name="Mori M."/>
            <person name="Tomita M."/>
            <person name="Arakawa K."/>
        </authorList>
    </citation>
    <scope>NUCLEOTIDE SEQUENCE [LARGE SCALE GENOMIC DNA]</scope>
</reference>
<sequence length="106" mass="12067">MLPLKLQHPFGVILAVPSGVGRTYFLKLLLNTRAQMIEPAIEKVIWFYGKYQPLYDEIHDVTFAEGFPCDYKGYAGCRTLFAIDDLIAECGIQIGDILFYFSRVVI</sequence>
<dbReference type="EMBL" id="BGPR01000881">
    <property type="protein sequence ID" value="GBM38948.1"/>
    <property type="molecule type" value="Genomic_DNA"/>
</dbReference>
<gene>
    <name evidence="1" type="ORF">AVEN_271057_1</name>
</gene>